<dbReference type="OMA" id="MEVTEMP"/>
<evidence type="ECO:0000256" key="4">
    <source>
        <dbReference type="SAM" id="MobiDB-lite"/>
    </source>
</evidence>
<dbReference type="Pfam" id="PF05186">
    <property type="entry name" value="Dpy-30"/>
    <property type="match status" value="1"/>
</dbReference>
<protein>
    <submittedName>
        <fullName evidence="5">Uncharacterized protein</fullName>
    </submittedName>
</protein>
<keyword evidence="3" id="KW-0539">Nucleus</keyword>
<name>A0A0G4EEI0_VITBC</name>
<accession>A0A0G4EEI0</accession>
<dbReference type="InParanoid" id="A0A0G4EEI0"/>
<organism evidence="5 6">
    <name type="scientific">Vitrella brassicaformis (strain CCMP3155)</name>
    <dbReference type="NCBI Taxonomy" id="1169540"/>
    <lineage>
        <taxon>Eukaryota</taxon>
        <taxon>Sar</taxon>
        <taxon>Alveolata</taxon>
        <taxon>Colpodellida</taxon>
        <taxon>Vitrellaceae</taxon>
        <taxon>Vitrella</taxon>
    </lineage>
</organism>
<reference evidence="5 6" key="1">
    <citation type="submission" date="2014-11" db="EMBL/GenBank/DDBJ databases">
        <authorList>
            <person name="Zhu J."/>
            <person name="Qi W."/>
            <person name="Song R."/>
        </authorList>
    </citation>
    <scope>NUCLEOTIDE SEQUENCE [LARGE SCALE GENOMIC DNA]</scope>
</reference>
<proteinExistence type="inferred from homology"/>
<gene>
    <name evidence="5" type="ORF">Vbra_7116</name>
</gene>
<dbReference type="VEuPathDB" id="CryptoDB:Vbra_7116"/>
<dbReference type="EMBL" id="CDMY01000189">
    <property type="protein sequence ID" value="CEL93779.1"/>
    <property type="molecule type" value="Genomic_DNA"/>
</dbReference>
<dbReference type="InterPro" id="IPR007858">
    <property type="entry name" value="Dpy-30_motif"/>
</dbReference>
<sequence>MSSEEVGDSEAPPAPSGPADEEPKETGSSEAYPKESGGQEAKGVLESPQPATAAGGGEKGAGAVGATMNAQSLPIRQYLDQMIVPVLLPALNAVATERPPNPIEFLVLLVCCVGSVNAFTALKANFLLKNNPQNQ</sequence>
<dbReference type="GO" id="GO:0005634">
    <property type="term" value="C:nucleus"/>
    <property type="evidence" value="ECO:0007669"/>
    <property type="project" value="UniProtKB-SubCell"/>
</dbReference>
<evidence type="ECO:0000256" key="1">
    <source>
        <dbReference type="ARBA" id="ARBA00004123"/>
    </source>
</evidence>
<evidence type="ECO:0000313" key="6">
    <source>
        <dbReference type="Proteomes" id="UP000041254"/>
    </source>
</evidence>
<feature type="region of interest" description="Disordered" evidence="4">
    <location>
        <begin position="1"/>
        <end position="64"/>
    </location>
</feature>
<dbReference type="CDD" id="cd22965">
    <property type="entry name" value="DD_DPY30_SDC1"/>
    <property type="match status" value="1"/>
</dbReference>
<dbReference type="AlphaFoldDB" id="A0A0G4EEI0"/>
<dbReference type="Proteomes" id="UP000041254">
    <property type="component" value="Unassembled WGS sequence"/>
</dbReference>
<evidence type="ECO:0000256" key="2">
    <source>
        <dbReference type="ARBA" id="ARBA00010849"/>
    </source>
</evidence>
<comment type="similarity">
    <text evidence="2">Belongs to the dpy-30 family.</text>
</comment>
<evidence type="ECO:0000313" key="5">
    <source>
        <dbReference type="EMBL" id="CEL93779.1"/>
    </source>
</evidence>
<dbReference type="InterPro" id="IPR049629">
    <property type="entry name" value="DPY30_SDC1_DD"/>
</dbReference>
<evidence type="ECO:0000256" key="3">
    <source>
        <dbReference type="ARBA" id="ARBA00023242"/>
    </source>
</evidence>
<dbReference type="OrthoDB" id="417678at2759"/>
<feature type="compositionally biased region" description="Gly residues" evidence="4">
    <location>
        <begin position="54"/>
        <end position="63"/>
    </location>
</feature>
<dbReference type="Gene3D" id="1.20.890.10">
    <property type="entry name" value="cAMP-dependent protein kinase regulatory subunit, dimerization-anchoring domain"/>
    <property type="match status" value="1"/>
</dbReference>
<dbReference type="STRING" id="1169540.A0A0G4EEI0"/>
<comment type="subcellular location">
    <subcellularLocation>
        <location evidence="1">Nucleus</location>
    </subcellularLocation>
</comment>
<keyword evidence="6" id="KW-1185">Reference proteome</keyword>